<dbReference type="PANTHER" id="PTHR34587">
    <property type="entry name" value="VWFA DOMAIN-CONTAINING PROTEIN"/>
    <property type="match status" value="1"/>
</dbReference>
<gene>
    <name evidence="2" type="ORF">B0H15DRAFT_847170</name>
</gene>
<comment type="caution">
    <text evidence="2">The sequence shown here is derived from an EMBL/GenBank/DDBJ whole genome shotgun (WGS) entry which is preliminary data.</text>
</comment>
<organism evidence="2 3">
    <name type="scientific">Mycena belliarum</name>
    <dbReference type="NCBI Taxonomy" id="1033014"/>
    <lineage>
        <taxon>Eukaryota</taxon>
        <taxon>Fungi</taxon>
        <taxon>Dikarya</taxon>
        <taxon>Basidiomycota</taxon>
        <taxon>Agaricomycotina</taxon>
        <taxon>Agaricomycetes</taxon>
        <taxon>Agaricomycetidae</taxon>
        <taxon>Agaricales</taxon>
        <taxon>Marasmiineae</taxon>
        <taxon>Mycenaceae</taxon>
        <taxon>Mycena</taxon>
    </lineage>
</organism>
<protein>
    <recommendedName>
        <fullName evidence="4">Ribosomal protein s17</fullName>
    </recommendedName>
</protein>
<keyword evidence="3" id="KW-1185">Reference proteome</keyword>
<dbReference type="InterPro" id="IPR053216">
    <property type="entry name" value="Appressorial_penetr-assoc"/>
</dbReference>
<evidence type="ECO:0000313" key="3">
    <source>
        <dbReference type="Proteomes" id="UP001222325"/>
    </source>
</evidence>
<dbReference type="PANTHER" id="PTHR34587:SF2">
    <property type="entry name" value="G-PROTEIN COUPLED RECEPTORS FAMILY 1 PROFILE DOMAIN-CONTAINING PROTEIN"/>
    <property type="match status" value="1"/>
</dbReference>
<dbReference type="AlphaFoldDB" id="A0AAD6U1E8"/>
<keyword evidence="1" id="KW-0732">Signal</keyword>
<evidence type="ECO:0008006" key="4">
    <source>
        <dbReference type="Google" id="ProtNLM"/>
    </source>
</evidence>
<proteinExistence type="predicted"/>
<accession>A0AAD6U1E8</accession>
<evidence type="ECO:0000313" key="2">
    <source>
        <dbReference type="EMBL" id="KAJ7085112.1"/>
    </source>
</evidence>
<reference evidence="2" key="1">
    <citation type="submission" date="2023-03" db="EMBL/GenBank/DDBJ databases">
        <title>Massive genome expansion in bonnet fungi (Mycena s.s.) driven by repeated elements and novel gene families across ecological guilds.</title>
        <authorList>
            <consortium name="Lawrence Berkeley National Laboratory"/>
            <person name="Harder C.B."/>
            <person name="Miyauchi S."/>
            <person name="Viragh M."/>
            <person name="Kuo A."/>
            <person name="Thoen E."/>
            <person name="Andreopoulos B."/>
            <person name="Lu D."/>
            <person name="Skrede I."/>
            <person name="Drula E."/>
            <person name="Henrissat B."/>
            <person name="Morin E."/>
            <person name="Kohler A."/>
            <person name="Barry K."/>
            <person name="LaButti K."/>
            <person name="Morin E."/>
            <person name="Salamov A."/>
            <person name="Lipzen A."/>
            <person name="Mereny Z."/>
            <person name="Hegedus B."/>
            <person name="Baldrian P."/>
            <person name="Stursova M."/>
            <person name="Weitz H."/>
            <person name="Taylor A."/>
            <person name="Grigoriev I.V."/>
            <person name="Nagy L.G."/>
            <person name="Martin F."/>
            <person name="Kauserud H."/>
        </authorList>
    </citation>
    <scope>NUCLEOTIDE SEQUENCE</scope>
    <source>
        <strain evidence="2">CBHHK173m</strain>
    </source>
</reference>
<sequence>MKSSAVSKSILVLSALVSAAAAAPGASSAVARAAAADLQSSLTLDPSVINKGFADNGQNPPTAGQTASSTSTNNYINFCALTLPRTPLTNGLQITSGSCNQAPIGLIPAAANMPSAKFVFPPNGGSVKADAAFTAQLAVRNIQTGVFTNAQKTYFAGPQTLNAQGLIIGHSHIVIEKLTALDQTTPTDPQKFAFFKGVDDPASAGVLSAAVSAGVPAGAYRICSINSAANHQPVIVPVAQHGMLDDCSYFTAT</sequence>
<name>A0AAD6U1E8_9AGAR</name>
<feature type="signal peptide" evidence="1">
    <location>
        <begin position="1"/>
        <end position="22"/>
    </location>
</feature>
<dbReference type="EMBL" id="JARJCN010000035">
    <property type="protein sequence ID" value="KAJ7085112.1"/>
    <property type="molecule type" value="Genomic_DNA"/>
</dbReference>
<feature type="chain" id="PRO_5042054132" description="Ribosomal protein s17" evidence="1">
    <location>
        <begin position="23"/>
        <end position="253"/>
    </location>
</feature>
<evidence type="ECO:0000256" key="1">
    <source>
        <dbReference type="SAM" id="SignalP"/>
    </source>
</evidence>
<dbReference type="Proteomes" id="UP001222325">
    <property type="component" value="Unassembled WGS sequence"/>
</dbReference>